<dbReference type="RefSeq" id="WP_203792100.1">
    <property type="nucleotide sequence ID" value="NZ_AP024354.1"/>
</dbReference>
<evidence type="ECO:0008006" key="5">
    <source>
        <dbReference type="Google" id="ProtNLM"/>
    </source>
</evidence>
<dbReference type="AlphaFoldDB" id="A0AA37CMS2"/>
<gene>
    <name evidence="1" type="ORF">KAM435_42070</name>
    <name evidence="2" type="ORF">KAM436_42220</name>
</gene>
<reference evidence="1 4" key="1">
    <citation type="submission" date="2021-07" db="EMBL/GenBank/DDBJ databases">
        <title>Whole genome sequencing of carbapenem-resistant Pseudomonas spp. isolated in Japan.</title>
        <authorList>
            <person name="Suzuki M."/>
            <person name="Maehana S."/>
            <person name="Kitasato H."/>
        </authorList>
    </citation>
    <scope>NUCLEOTIDE SEQUENCE</scope>
    <source>
        <strain evidence="1">KAM435</strain>
        <strain evidence="2 4">KAM436</strain>
    </source>
</reference>
<dbReference type="EMBL" id="BPMS01000038">
    <property type="protein sequence ID" value="GIZ90880.1"/>
    <property type="molecule type" value="Genomic_DNA"/>
</dbReference>
<evidence type="ECO:0000313" key="3">
    <source>
        <dbReference type="Proteomes" id="UP000887212"/>
    </source>
</evidence>
<sequence length="480" mass="54307">MSRGYSFGCLPRIGAPYPNWIPAEILRGAVDEVENNIKAPKPLILFGALAAISVASQGVFNVQKPNGQVVPVSLMLLSIAESGERKSTVENVFFSAIREFQASREVEYKTAHANWLVDMKLWSAADRRLLRQIEKNALDSARLSEAREQLLEHERHKPEIVRQMKFIYVDATPEALFYGLYTGYPSAGLISGEGGGILNGPAMRDIYKMNSIWGGEAIDVSRKSSESFLLEGARLTTAVLVQDAVFKKYLEGMGEVSRGSGLWARFLVCRPNSTQGERFIKNSTASWENLERFNERMRQLLLMNLDVFQGVGDVGGVVRFSPEACERWLSVFNAIEEESGEAGCFFEIRDHASKLAENIARVAALIHIFEGEDEFISLRVLNFAIDFCHWCSDEFYEIFSPPKPLPQEEQDAIELDEWIQKWRIRGGTWMPKNYMRKYGANKLRQKDRLDRALEVLFREGVVDIVVENKATIIKFVIDVS</sequence>
<evidence type="ECO:0000313" key="4">
    <source>
        <dbReference type="Proteomes" id="UP000887228"/>
    </source>
</evidence>
<dbReference type="Proteomes" id="UP000887228">
    <property type="component" value="Unassembled WGS sequence"/>
</dbReference>
<proteinExistence type="predicted"/>
<organism evidence="1 3">
    <name type="scientific">Aquipseudomonas alcaligenes</name>
    <name type="common">Pseudomonas alcaligenes</name>
    <dbReference type="NCBI Taxonomy" id="43263"/>
    <lineage>
        <taxon>Bacteria</taxon>
        <taxon>Pseudomonadati</taxon>
        <taxon>Pseudomonadota</taxon>
        <taxon>Gammaproteobacteria</taxon>
        <taxon>Pseudomonadales</taxon>
        <taxon>Pseudomonadaceae</taxon>
        <taxon>Aquipseudomonas</taxon>
    </lineage>
</organism>
<accession>A0AA37CMS2</accession>
<evidence type="ECO:0000313" key="1">
    <source>
        <dbReference type="EMBL" id="GIZ90880.1"/>
    </source>
</evidence>
<dbReference type="InterPro" id="IPR025048">
    <property type="entry name" value="DUF3987"/>
</dbReference>
<comment type="caution">
    <text evidence="1">The sequence shown here is derived from an EMBL/GenBank/DDBJ whole genome shotgun (WGS) entry which is preliminary data.</text>
</comment>
<dbReference type="Pfam" id="PF13148">
    <property type="entry name" value="DUF3987"/>
    <property type="match status" value="1"/>
</dbReference>
<dbReference type="Proteomes" id="UP000887212">
    <property type="component" value="Unassembled WGS sequence"/>
</dbReference>
<evidence type="ECO:0000313" key="2">
    <source>
        <dbReference type="EMBL" id="GIZ95254.1"/>
    </source>
</evidence>
<protein>
    <recommendedName>
        <fullName evidence="5">DUF3987 domain-containing protein</fullName>
    </recommendedName>
</protein>
<name>A0AA37CMS2_AQUAC</name>
<dbReference type="EMBL" id="BPMT01000037">
    <property type="protein sequence ID" value="GIZ95254.1"/>
    <property type="molecule type" value="Genomic_DNA"/>
</dbReference>